<keyword evidence="1" id="KW-1133">Transmembrane helix</keyword>
<dbReference type="Proteomes" id="UP000030711">
    <property type="component" value="Unassembled WGS sequence"/>
</dbReference>
<protein>
    <submittedName>
        <fullName evidence="3">Uncharacterized protein</fullName>
    </submittedName>
</protein>
<feature type="transmembrane region" description="Helical" evidence="1">
    <location>
        <begin position="63"/>
        <end position="83"/>
    </location>
</feature>
<accession>A0A058ZW46</accession>
<evidence type="ECO:0000313" key="3">
    <source>
        <dbReference type="EMBL" id="KCW46008.1"/>
    </source>
</evidence>
<name>A0A058ZW46_EUCGR</name>
<gene>
    <name evidence="3" type="ORF">EUGRSUZ_L00069</name>
</gene>
<reference evidence="2" key="2">
    <citation type="journal article" date="2014" name="Nature">
        <title>The genome of Eucalyptus grandis.</title>
        <authorList>
            <person name="Myburg A.A."/>
            <person name="Grattapaglia D."/>
            <person name="Tuskan G.A."/>
            <person name="Hellsten U."/>
            <person name="Hayes R.D."/>
            <person name="Grimwood J."/>
            <person name="Jenkins J."/>
            <person name="Lindquist E."/>
            <person name="Tice H."/>
            <person name="Bauer D."/>
            <person name="Goodstein D.M."/>
            <person name="Dubchak I."/>
            <person name="Poliakov A."/>
            <person name="Mizrachi E."/>
            <person name="Kullan A.R."/>
            <person name="Hussey S.G."/>
            <person name="Pinard D."/>
            <person name="van der Merwe K."/>
            <person name="Singh P."/>
            <person name="van Jaarsveld I."/>
            <person name="Silva-Junior O.B."/>
            <person name="Togawa R.C."/>
            <person name="Pappas M.R."/>
            <person name="Faria D.A."/>
            <person name="Sansaloni C.P."/>
            <person name="Petroli C.D."/>
            <person name="Yang X."/>
            <person name="Ranjan P."/>
            <person name="Tschaplinski T.J."/>
            <person name="Ye C.Y."/>
            <person name="Li T."/>
            <person name="Sterck L."/>
            <person name="Vanneste K."/>
            <person name="Murat F."/>
            <person name="Soler M."/>
            <person name="Clemente H.S."/>
            <person name="Saidi N."/>
            <person name="Cassan-Wang H."/>
            <person name="Dunand C."/>
            <person name="Hefer C.A."/>
            <person name="Bornberg-Bauer E."/>
            <person name="Kersting A.R."/>
            <person name="Vining K."/>
            <person name="Amarasinghe V."/>
            <person name="Ranik M."/>
            <person name="Naithani S."/>
            <person name="Elser J."/>
            <person name="Boyd A.E."/>
            <person name="Liston A."/>
            <person name="Spatafora J.W."/>
            <person name="Dharmwardhana P."/>
            <person name="Raja R."/>
            <person name="Sullivan C."/>
            <person name="Romanel E."/>
            <person name="Alves-Ferreira M."/>
            <person name="Kulheim C."/>
            <person name="Foley W."/>
            <person name="Carocha V."/>
            <person name="Paiva J."/>
            <person name="Kudrna D."/>
            <person name="Brommonschenkel S.H."/>
            <person name="Pasquali G."/>
            <person name="Byrne M."/>
            <person name="Rigault P."/>
            <person name="Tibbits J."/>
            <person name="Spokevicius A."/>
            <person name="Jones R.C."/>
            <person name="Steane D.A."/>
            <person name="Vaillancourt R.E."/>
            <person name="Potts B.M."/>
            <person name="Joubert F."/>
            <person name="Barry K."/>
            <person name="Pappas G.J."/>
            <person name="Strauss S.H."/>
            <person name="Jaiswal P."/>
            <person name="Grima-Pettenati J."/>
            <person name="Salse J."/>
            <person name="Van de Peer Y."/>
            <person name="Rokhsar D.S."/>
            <person name="Schmutz J."/>
        </authorList>
    </citation>
    <scope>NUCLEOTIDE SEQUENCE</scope>
    <source>
        <tissue evidence="2">Leaf extractions</tissue>
    </source>
</reference>
<dbReference type="AlphaFoldDB" id="A0A058ZW46"/>
<dbReference type="EMBL" id="MU848260">
    <property type="protein sequence ID" value="KAK2633264.1"/>
    <property type="molecule type" value="Genomic_DNA"/>
</dbReference>
<keyword evidence="1" id="KW-0472">Membrane</keyword>
<dbReference type="EMBL" id="KK198765">
    <property type="protein sequence ID" value="KCW46008.1"/>
    <property type="molecule type" value="Genomic_DNA"/>
</dbReference>
<reference evidence="3" key="1">
    <citation type="submission" date="2013-07" db="EMBL/GenBank/DDBJ databases">
        <title>The genome of Eucalyptus grandis.</title>
        <authorList>
            <person name="Schmutz J."/>
            <person name="Hayes R."/>
            <person name="Myburg A."/>
            <person name="Tuskan G."/>
            <person name="Grattapaglia D."/>
            <person name="Rokhsar D.S."/>
        </authorList>
    </citation>
    <scope>NUCLEOTIDE SEQUENCE</scope>
    <source>
        <tissue evidence="3">Leaf extractions</tissue>
    </source>
</reference>
<keyword evidence="4" id="KW-1185">Reference proteome</keyword>
<keyword evidence="1" id="KW-0812">Transmembrane</keyword>
<evidence type="ECO:0000313" key="4">
    <source>
        <dbReference type="Proteomes" id="UP000030711"/>
    </source>
</evidence>
<reference evidence="2" key="3">
    <citation type="submission" date="2023-04" db="EMBL/GenBank/DDBJ databases">
        <title>WGS assembly of Eucalyptus grandis.</title>
        <authorList>
            <person name="Myburg A."/>
            <person name="Grattapaglia D."/>
            <person name="Tuskan G."/>
            <person name="Hellsten U."/>
            <person name="Hayes R."/>
            <person name="Grimwood J."/>
            <person name="Jenkins J."/>
            <person name="Lindquist E."/>
            <person name="Tice H."/>
            <person name="Bauer D."/>
            <person name="Goodstein D."/>
            <person name="Dubchak I."/>
            <person name="Poliakov A."/>
            <person name="Mizrachi E."/>
            <person name="Kullan A."/>
            <person name="Hussey S."/>
            <person name="Pinard D."/>
            <person name="Van D."/>
            <person name="Singh P."/>
            <person name="Van J."/>
            <person name="Silva-Junior O."/>
            <person name="Togawa R."/>
            <person name="Pappas M."/>
            <person name="Faria D."/>
            <person name="Sansaloni C."/>
            <person name="Petroli C."/>
            <person name="Yang X."/>
            <person name="Ranjan P."/>
            <person name="Tschaplinski T."/>
            <person name="Ye C."/>
            <person name="Li T."/>
            <person name="Sterck L."/>
            <person name="Vanneste K."/>
            <person name="Murat F."/>
            <person name="Soler M."/>
            <person name="Clemente H."/>
            <person name="Saidi N."/>
            <person name="Cassan-Wang H."/>
            <person name="Dunand C."/>
            <person name="Hefer C."/>
            <person name="Bornberg-Bauer E."/>
            <person name="Kersting A."/>
            <person name="Vining K."/>
            <person name="Amarasinghe V."/>
            <person name="Ranik M."/>
            <person name="Naithani S."/>
            <person name="Elser J."/>
            <person name="Boyd A."/>
            <person name="Liston A."/>
            <person name="Spatafora J."/>
            <person name="Dharmwardhana P."/>
            <person name="Raja R."/>
            <person name="Sullivan C."/>
            <person name="Romanel E."/>
            <person name="Alves-Ferreira M."/>
            <person name="Kulheim C."/>
            <person name="Foley W."/>
            <person name="Carocha V."/>
            <person name="Paiva J."/>
            <person name="Kudrna D."/>
            <person name="Brommonschenkel S."/>
            <person name="Pasquali G."/>
            <person name="Byrne M."/>
            <person name="Rigault P."/>
            <person name="Tibbits J."/>
            <person name="Spokevicius A."/>
            <person name="Jones R."/>
            <person name="Steane D."/>
            <person name="Vaillancourt R."/>
            <person name="Potts B."/>
            <person name="Joubert F."/>
            <person name="Barry K."/>
            <person name="Pappas G."/>
            <person name="Strauss S."/>
            <person name="Jaiswal P."/>
            <person name="Grima-Pettenati J."/>
            <person name="Salse J."/>
            <person name="Van D."/>
            <person name="Rokhsar D."/>
            <person name="Schmutz J."/>
        </authorList>
    </citation>
    <scope>NUCLEOTIDE SEQUENCE</scope>
    <source>
        <tissue evidence="2">Leaf extractions</tissue>
    </source>
</reference>
<evidence type="ECO:0000256" key="1">
    <source>
        <dbReference type="SAM" id="Phobius"/>
    </source>
</evidence>
<dbReference type="InParanoid" id="A0A058ZW46"/>
<evidence type="ECO:0000313" key="2">
    <source>
        <dbReference type="EMBL" id="KAK2633264.1"/>
    </source>
</evidence>
<proteinExistence type="predicted"/>
<organism evidence="3">
    <name type="scientific">Eucalyptus grandis</name>
    <name type="common">Flooded gum</name>
    <dbReference type="NCBI Taxonomy" id="71139"/>
    <lineage>
        <taxon>Eukaryota</taxon>
        <taxon>Viridiplantae</taxon>
        <taxon>Streptophyta</taxon>
        <taxon>Embryophyta</taxon>
        <taxon>Tracheophyta</taxon>
        <taxon>Spermatophyta</taxon>
        <taxon>Magnoliopsida</taxon>
        <taxon>eudicotyledons</taxon>
        <taxon>Gunneridae</taxon>
        <taxon>Pentapetalae</taxon>
        <taxon>rosids</taxon>
        <taxon>malvids</taxon>
        <taxon>Myrtales</taxon>
        <taxon>Myrtaceae</taxon>
        <taxon>Myrtoideae</taxon>
        <taxon>Eucalypteae</taxon>
        <taxon>Eucalyptus</taxon>
    </lineage>
</organism>
<reference evidence="2" key="4">
    <citation type="submission" date="2023-07" db="EMBL/GenBank/DDBJ databases">
        <authorList>
            <person name="Myburg A.A."/>
            <person name="Grattapaglia D."/>
            <person name="Tuskan G.A."/>
            <person name="Hellsten U."/>
            <person name="Hayes R.D."/>
            <person name="Grimwood J."/>
            <person name="Jenkins J."/>
            <person name="Lindquist E."/>
            <person name="Tice H."/>
            <person name="Bauer D."/>
            <person name="Goodstein D.M."/>
            <person name="Dubchak I."/>
            <person name="Poliakov A."/>
            <person name="Mizrachi E."/>
            <person name="Kullan A.R."/>
            <person name="Hussey S.G."/>
            <person name="Pinard D."/>
            <person name="Van D.M."/>
            <person name="Singh P."/>
            <person name="Van J.I."/>
            <person name="Silva-Junior O.B."/>
            <person name="Togawa R.C."/>
            <person name="Pappas M.R."/>
            <person name="Faria D.A."/>
            <person name="Sansaloni C.P."/>
            <person name="Petroli C.D."/>
            <person name="Yang X."/>
            <person name="Ranjan P."/>
            <person name="Tschaplinski T.J."/>
            <person name="Ye C.Y."/>
            <person name="Li T."/>
            <person name="Sterck L."/>
            <person name="Vanneste K."/>
            <person name="Murat F."/>
            <person name="Soler M."/>
            <person name="Clemente H.S."/>
            <person name="Saidi N."/>
            <person name="Cassan-Wang H."/>
            <person name="Dunand C."/>
            <person name="Hefer C.A."/>
            <person name="Bornberg-Bauer E."/>
            <person name="Kersting A.R."/>
            <person name="Vining K."/>
            <person name="Amarasinghe V."/>
            <person name="Ranik M."/>
            <person name="Naithani S."/>
            <person name="Elser J."/>
            <person name="Boyd A.E."/>
            <person name="Liston A."/>
            <person name="Spatafora J.W."/>
            <person name="Dharmwardhana P."/>
            <person name="Raja R."/>
            <person name="Sullivan C."/>
            <person name="Romanel E."/>
            <person name="Alves-Ferreira M."/>
            <person name="Kulheim C."/>
            <person name="Foley W."/>
            <person name="Carocha V."/>
            <person name="Paiva J."/>
            <person name="Kudrna D."/>
            <person name="Brommonschenkel S.H."/>
            <person name="Pasquali G."/>
            <person name="Byrne M."/>
            <person name="Rigault P."/>
            <person name="Tibbits J."/>
            <person name="Spokevicius A."/>
            <person name="Jones R.C."/>
            <person name="Steane D.A."/>
            <person name="Vaillancourt R.E."/>
            <person name="Potts B.M."/>
            <person name="Joubert F."/>
            <person name="Barry K."/>
            <person name="Pappas G.J."/>
            <person name="Strauss S.H."/>
            <person name="Jaiswal P."/>
            <person name="Grima-Pettenati J."/>
            <person name="Salse J."/>
            <person name="Van D.P."/>
            <person name="Rokhsar D.S."/>
            <person name="Schmutz J."/>
        </authorList>
    </citation>
    <scope>NUCLEOTIDE SEQUENCE</scope>
    <source>
        <tissue evidence="2">Leaf extractions</tissue>
    </source>
</reference>
<dbReference type="Gramene" id="KCW46008">
    <property type="protein sequence ID" value="KCW46008"/>
    <property type="gene ID" value="EUGRSUZ_L00069"/>
</dbReference>
<sequence length="101" mass="10786">MLSILRRKAAAGGSDAVLLKKRGCGRVARHGGEPVSGLRYCGERDDDFLFHSYYDHIRTFLSFYFWASLCIPAVVAGGVIPAINGGGPAIGDGEEQASSVR</sequence>